<sequence length="170" mass="19241">MKVTMDIELRDEPGQLILALEPVSHFKANLISVFHYHKSKNTSPGMDEKVQVRLVLDAKNQIIRNIKEEMEKKGIRVLRIGEEKYGETITVIMIGHVINTDIKDTINQIDETGYAEVVDMSLSMPEIIKPTSAALKINAIGRQELKDVLDLLKRIAKEKDLLLILPIEAD</sequence>
<evidence type="ECO:0000313" key="1">
    <source>
        <dbReference type="EMBL" id="WNY26801.1"/>
    </source>
</evidence>
<proteinExistence type="predicted"/>
<evidence type="ECO:0008006" key="3">
    <source>
        <dbReference type="Google" id="ProtNLM"/>
    </source>
</evidence>
<dbReference type="GeneID" id="89227986"/>
<evidence type="ECO:0000313" key="2">
    <source>
        <dbReference type="Proteomes" id="UP001304970"/>
    </source>
</evidence>
<dbReference type="AlphaFoldDB" id="A0AA96V6F4"/>
<name>A0AA96V6F4_9EURY</name>
<dbReference type="Proteomes" id="UP001304970">
    <property type="component" value="Chromosome"/>
</dbReference>
<keyword evidence="2" id="KW-1185">Reference proteome</keyword>
<organism evidence="1 2">
    <name type="scientific">Methanolapillus ohkumae</name>
    <dbReference type="NCBI Taxonomy" id="3028298"/>
    <lineage>
        <taxon>Archaea</taxon>
        <taxon>Methanobacteriati</taxon>
        <taxon>Methanobacteriota</taxon>
        <taxon>Stenosarchaea group</taxon>
        <taxon>Methanomicrobia</taxon>
        <taxon>Methanosarcinales</taxon>
        <taxon>Methanosarcinaceae</taxon>
        <taxon>Methanolapillus</taxon>
    </lineage>
</organism>
<protein>
    <recommendedName>
        <fullName evidence="3">Amino acid-binding protein</fullName>
    </recommendedName>
</protein>
<reference evidence="1 2" key="1">
    <citation type="submission" date="2023-07" db="EMBL/GenBank/DDBJ databases">
        <title>Closed genome sequence of Methanosarcinaceae archaeon Am2.</title>
        <authorList>
            <person name="Poehlein A."/>
            <person name="Protasov E."/>
            <person name="Platt K."/>
            <person name="Reeh H."/>
            <person name="Daniel R."/>
            <person name="Brune A."/>
        </authorList>
    </citation>
    <scope>NUCLEOTIDE SEQUENCE [LARGE SCALE GENOMIC DNA]</scope>
    <source>
        <strain evidence="1 2">Am2</strain>
    </source>
</reference>
<gene>
    <name evidence="1" type="ORF">MsAm2_05780</name>
</gene>
<accession>A0AA96V6F4</accession>
<dbReference type="EMBL" id="CP131061">
    <property type="protein sequence ID" value="WNY26801.1"/>
    <property type="molecule type" value="Genomic_DNA"/>
</dbReference>
<dbReference type="RefSeq" id="WP_338098311.1">
    <property type="nucleotide sequence ID" value="NZ_CP131061.1"/>
</dbReference>